<protein>
    <submittedName>
        <fullName evidence="1">Uncharacterized protein</fullName>
    </submittedName>
</protein>
<dbReference type="AlphaFoldDB" id="A0A7S4KWY6"/>
<accession>A0A7S4KWY6</accession>
<organism evidence="1">
    <name type="scientific">Guillardia theta</name>
    <name type="common">Cryptophyte</name>
    <name type="synonym">Cryptomonas phi</name>
    <dbReference type="NCBI Taxonomy" id="55529"/>
    <lineage>
        <taxon>Eukaryota</taxon>
        <taxon>Cryptophyceae</taxon>
        <taxon>Pyrenomonadales</taxon>
        <taxon>Geminigeraceae</taxon>
        <taxon>Guillardia</taxon>
    </lineage>
</organism>
<name>A0A7S4KWY6_GUITH</name>
<proteinExistence type="predicted"/>
<dbReference type="EMBL" id="HBKN01024959">
    <property type="protein sequence ID" value="CAE2307503.1"/>
    <property type="molecule type" value="Transcribed_RNA"/>
</dbReference>
<gene>
    <name evidence="1" type="ORF">GTHE00462_LOCUS19432</name>
</gene>
<evidence type="ECO:0000313" key="1">
    <source>
        <dbReference type="EMBL" id="CAE2307503.1"/>
    </source>
</evidence>
<sequence length="136" mass="14189">MTVAAAHTLPSIQKPGGWHCSTCFGISQHMLLSSPSLRVITRSSSHLSPCCRALLLSNEIIFLPKTLPSLSSCSSCSTCPSRLLPTLYASTRSLLPCSELSSLLSSPSQAASTYCDSEALGASEGIFLGAASPARD</sequence>
<reference evidence="1" key="1">
    <citation type="submission" date="2021-01" db="EMBL/GenBank/DDBJ databases">
        <authorList>
            <person name="Corre E."/>
            <person name="Pelletier E."/>
            <person name="Niang G."/>
            <person name="Scheremetjew M."/>
            <person name="Finn R."/>
            <person name="Kale V."/>
            <person name="Holt S."/>
            <person name="Cochrane G."/>
            <person name="Meng A."/>
            <person name="Brown T."/>
            <person name="Cohen L."/>
        </authorList>
    </citation>
    <scope>NUCLEOTIDE SEQUENCE</scope>
    <source>
        <strain evidence="1">CCMP 2712</strain>
    </source>
</reference>